<reference evidence="1 2" key="1">
    <citation type="journal article" date="2018" name="Environ. Microbiol.">
        <title>Novel energy conservation strategies and behaviour of Pelotomaculum schinkii driving syntrophic propionate catabolism.</title>
        <authorList>
            <person name="Hidalgo-Ahumada C.A.P."/>
            <person name="Nobu M.K."/>
            <person name="Narihiro T."/>
            <person name="Tamaki H."/>
            <person name="Liu W.T."/>
            <person name="Kamagata Y."/>
            <person name="Stams A.J.M."/>
            <person name="Imachi H."/>
            <person name="Sousa D.Z."/>
        </authorList>
    </citation>
    <scope>NUCLEOTIDE SEQUENCE [LARGE SCALE GENOMIC DNA]</scope>
    <source>
        <strain evidence="1 2">HH</strain>
    </source>
</reference>
<dbReference type="AlphaFoldDB" id="A0A4Y7RDR5"/>
<dbReference type="EMBL" id="QFGA01000001">
    <property type="protein sequence ID" value="TEB07134.1"/>
    <property type="molecule type" value="Genomic_DNA"/>
</dbReference>
<evidence type="ECO:0000313" key="1">
    <source>
        <dbReference type="EMBL" id="TEB07134.1"/>
    </source>
</evidence>
<gene>
    <name evidence="1" type="ORF">Psch_00677</name>
</gene>
<protein>
    <recommendedName>
        <fullName evidence="3">Pyridoxamine 5'-phosphate oxidase</fullName>
    </recommendedName>
</protein>
<keyword evidence="2" id="KW-1185">Reference proteome</keyword>
<evidence type="ECO:0008006" key="3">
    <source>
        <dbReference type="Google" id="ProtNLM"/>
    </source>
</evidence>
<evidence type="ECO:0000313" key="2">
    <source>
        <dbReference type="Proteomes" id="UP000298324"/>
    </source>
</evidence>
<proteinExistence type="predicted"/>
<accession>A0A4Y7RDR5</accession>
<comment type="caution">
    <text evidence="1">The sequence shown here is derived from an EMBL/GenBank/DDBJ whole genome shotgun (WGS) entry which is preliminary data.</text>
</comment>
<sequence length="35" mass="4083">MEEVLKFLSENNPFYFATVDGAKPKSKAVWLFYVL</sequence>
<name>A0A4Y7RDR5_9FIRM</name>
<organism evidence="1 2">
    <name type="scientific">Pelotomaculum schinkii</name>
    <dbReference type="NCBI Taxonomy" id="78350"/>
    <lineage>
        <taxon>Bacteria</taxon>
        <taxon>Bacillati</taxon>
        <taxon>Bacillota</taxon>
        <taxon>Clostridia</taxon>
        <taxon>Eubacteriales</taxon>
        <taxon>Desulfotomaculaceae</taxon>
        <taxon>Pelotomaculum</taxon>
    </lineage>
</organism>
<dbReference type="Proteomes" id="UP000298324">
    <property type="component" value="Unassembled WGS sequence"/>
</dbReference>